<reference evidence="7" key="1">
    <citation type="submission" date="2022-02" db="EMBL/GenBank/DDBJ databases">
        <authorList>
            <person name="Henning P.M."/>
            <person name="McCubbin A.G."/>
            <person name="Shore J.S."/>
        </authorList>
    </citation>
    <scope>NUCLEOTIDE SEQUENCE</scope>
    <source>
        <strain evidence="7">F60SS</strain>
        <tissue evidence="7">Leaves</tissue>
    </source>
</reference>
<dbReference type="InterPro" id="IPR029473">
    <property type="entry name" value="MOR2-PAG1_mid"/>
</dbReference>
<feature type="compositionally biased region" description="Basic and acidic residues" evidence="5">
    <location>
        <begin position="69"/>
        <end position="79"/>
    </location>
</feature>
<dbReference type="Proteomes" id="UP001141552">
    <property type="component" value="Unassembled WGS sequence"/>
</dbReference>
<evidence type="ECO:0000313" key="8">
    <source>
        <dbReference type="Proteomes" id="UP001141552"/>
    </source>
</evidence>
<evidence type="ECO:0000256" key="2">
    <source>
        <dbReference type="ARBA" id="ARBA00022763"/>
    </source>
</evidence>
<comment type="caution">
    <text evidence="7">The sequence shown here is derived from an EMBL/GenBank/DDBJ whole genome shotgun (WGS) entry which is preliminary data.</text>
</comment>
<evidence type="ECO:0000313" key="7">
    <source>
        <dbReference type="EMBL" id="KAJ4833223.1"/>
    </source>
</evidence>
<reference evidence="7" key="2">
    <citation type="journal article" date="2023" name="Plants (Basel)">
        <title>Annotation of the Turnera subulata (Passifloraceae) Draft Genome Reveals the S-Locus Evolved after the Divergence of Turneroideae from Passifloroideae in a Stepwise Manner.</title>
        <authorList>
            <person name="Henning P.M."/>
            <person name="Roalson E.H."/>
            <person name="Mir W."/>
            <person name="McCubbin A.G."/>
            <person name="Shore J.S."/>
        </authorList>
    </citation>
    <scope>NUCLEOTIDE SEQUENCE</scope>
    <source>
        <strain evidence="7">F60SS</strain>
    </source>
</reference>
<keyword evidence="8" id="KW-1185">Reference proteome</keyword>
<dbReference type="GO" id="GO:0000785">
    <property type="term" value="C:chromatin"/>
    <property type="evidence" value="ECO:0007669"/>
    <property type="project" value="TreeGrafter"/>
</dbReference>
<dbReference type="PANTHER" id="PTHR12663:SF3">
    <property type="entry name" value="SISTER CHROMATID COHESION PROTEIN PDS5 HOMOLOG C"/>
    <property type="match status" value="1"/>
</dbReference>
<keyword evidence="3" id="KW-0234">DNA repair</keyword>
<dbReference type="AlphaFoldDB" id="A0A9Q0FKL4"/>
<evidence type="ECO:0000256" key="1">
    <source>
        <dbReference type="ARBA" id="ARBA00004123"/>
    </source>
</evidence>
<feature type="domain" description="Cell morphogenesis central region" evidence="6">
    <location>
        <begin position="189"/>
        <end position="306"/>
    </location>
</feature>
<evidence type="ECO:0000256" key="4">
    <source>
        <dbReference type="ARBA" id="ARBA00023242"/>
    </source>
</evidence>
<feature type="region of interest" description="Disordered" evidence="5">
    <location>
        <begin position="57"/>
        <end position="79"/>
    </location>
</feature>
<accession>A0A9Q0FKL4</accession>
<keyword evidence="2" id="KW-0227">DNA damage</keyword>
<dbReference type="GO" id="GO:0006281">
    <property type="term" value="P:DNA repair"/>
    <property type="evidence" value="ECO:0007669"/>
    <property type="project" value="UniProtKB-KW"/>
</dbReference>
<evidence type="ECO:0000256" key="5">
    <source>
        <dbReference type="SAM" id="MobiDB-lite"/>
    </source>
</evidence>
<keyword evidence="4" id="KW-0539">Nucleus</keyword>
<sequence>MRNIHIRVWRRRPRVVRCVGEEEVGGVGSVTSVSAGGGVLVYGQHGKEMRGARRQATRARFSGGVSDGGRARKQEEAKREEEENGWWRRMVVLVVGVVEMVAASTVLRWRRTGEREGKRLVVCGVKGEEILPVARRLAEKVLECCAAKVIPYLINAVRSLGIHLNKYSDIVASICEIAEDDAHENNVHAADENEGHAVAEIASVVDTQLHMSLLRSLMVPSEIQVEVSAGEHQVRPEAEVSQTPAPSPTPPELNIVPVTVGRSGPLIPALVDMSGPLKGVISSTGSLRTRHATLGNTPNSGEDVVAYKSQVGWCWCQRTSVCLAGTSATFTHACRHSIDSIG</sequence>
<dbReference type="InterPro" id="IPR039776">
    <property type="entry name" value="Pds5"/>
</dbReference>
<protein>
    <recommendedName>
        <fullName evidence="6">Cell morphogenesis central region domain-containing protein</fullName>
    </recommendedName>
</protein>
<dbReference type="Pfam" id="PF14228">
    <property type="entry name" value="MOR2-PAG1_mid"/>
    <property type="match status" value="1"/>
</dbReference>
<feature type="region of interest" description="Disordered" evidence="5">
    <location>
        <begin position="229"/>
        <end position="252"/>
    </location>
</feature>
<dbReference type="PANTHER" id="PTHR12663">
    <property type="entry name" value="ANDROGEN INDUCED INHIBITOR OF PROLIFERATION AS3 / PDS5-RELATED"/>
    <property type="match status" value="1"/>
</dbReference>
<dbReference type="EMBL" id="JAKUCV010004989">
    <property type="protein sequence ID" value="KAJ4833223.1"/>
    <property type="molecule type" value="Genomic_DNA"/>
</dbReference>
<comment type="subcellular location">
    <subcellularLocation>
        <location evidence="1">Nucleus</location>
    </subcellularLocation>
</comment>
<proteinExistence type="predicted"/>
<name>A0A9Q0FKL4_9ROSI</name>
<dbReference type="GO" id="GO:0007064">
    <property type="term" value="P:mitotic sister chromatid cohesion"/>
    <property type="evidence" value="ECO:0007669"/>
    <property type="project" value="InterPro"/>
</dbReference>
<gene>
    <name evidence="7" type="ORF">Tsubulata_043280</name>
</gene>
<evidence type="ECO:0000259" key="6">
    <source>
        <dbReference type="Pfam" id="PF14228"/>
    </source>
</evidence>
<evidence type="ECO:0000256" key="3">
    <source>
        <dbReference type="ARBA" id="ARBA00023204"/>
    </source>
</evidence>
<organism evidence="7 8">
    <name type="scientific">Turnera subulata</name>
    <dbReference type="NCBI Taxonomy" id="218843"/>
    <lineage>
        <taxon>Eukaryota</taxon>
        <taxon>Viridiplantae</taxon>
        <taxon>Streptophyta</taxon>
        <taxon>Embryophyta</taxon>
        <taxon>Tracheophyta</taxon>
        <taxon>Spermatophyta</taxon>
        <taxon>Magnoliopsida</taxon>
        <taxon>eudicotyledons</taxon>
        <taxon>Gunneridae</taxon>
        <taxon>Pentapetalae</taxon>
        <taxon>rosids</taxon>
        <taxon>fabids</taxon>
        <taxon>Malpighiales</taxon>
        <taxon>Passifloraceae</taxon>
        <taxon>Turnera</taxon>
    </lineage>
</organism>
<dbReference type="GO" id="GO:0005634">
    <property type="term" value="C:nucleus"/>
    <property type="evidence" value="ECO:0007669"/>
    <property type="project" value="UniProtKB-SubCell"/>
</dbReference>
<dbReference type="OrthoDB" id="200660at2759"/>